<dbReference type="Pfam" id="PF12146">
    <property type="entry name" value="Hydrolase_4"/>
    <property type="match status" value="1"/>
</dbReference>
<sequence length="406" mass="45770">MKSKKVKFKNKNEEELVGRLDLPVDKRIHSYCIFAHCFTCNKNLKAIKNISDGLTSSGFGVLRFDFTGLGQSDGAFEDTDFSHNVDDLIAASKFLEDHYEAPILIIGHSLGGTASIFAAHQLDHIKAYVTIGSPFQPEHVSKLLESKMDEIQSEGKAKVNVGGRSFTIKKDFLEDLQKNKIDEFLGDLKKPYLIFHSPQDEIVGVKNAELLYKNAHHPKSFVSLDGADHLMSNPKDSLYVGQVISSWASRYLDVFEKEKELKTKHQVVASLDQNDDFTTEMALGSHRMQADEPEDFGGKNLGPNPYELVSGGLAACTAMTIQMYAKRKKWPVENVEVHINHKKDHCDDCKNINDKNSKIDIFERDLILKGDLDDKQRQRLLEIANKCPVHKTLHSEVEVKTKLLDE</sequence>
<dbReference type="Gene3D" id="3.30.300.20">
    <property type="match status" value="1"/>
</dbReference>
<dbReference type="Gene3D" id="3.40.50.1820">
    <property type="entry name" value="alpha/beta hydrolase"/>
    <property type="match status" value="1"/>
</dbReference>
<dbReference type="InterPro" id="IPR003718">
    <property type="entry name" value="OsmC/Ohr_fam"/>
</dbReference>
<dbReference type="InterPro" id="IPR029058">
    <property type="entry name" value="AB_hydrolase_fold"/>
</dbReference>
<evidence type="ECO:0000313" key="2">
    <source>
        <dbReference type="EMBL" id="TKS55587.1"/>
    </source>
</evidence>
<organism evidence="2 3">
    <name type="scientific">Mesohalobacter halotolerans</name>
    <dbReference type="NCBI Taxonomy" id="1883405"/>
    <lineage>
        <taxon>Bacteria</taxon>
        <taxon>Pseudomonadati</taxon>
        <taxon>Bacteroidota</taxon>
        <taxon>Flavobacteriia</taxon>
        <taxon>Flavobacteriales</taxon>
        <taxon>Flavobacteriaceae</taxon>
        <taxon>Mesohalobacter</taxon>
    </lineage>
</organism>
<feature type="domain" description="Serine aminopeptidase S33" evidence="1">
    <location>
        <begin position="45"/>
        <end position="143"/>
    </location>
</feature>
<dbReference type="InterPro" id="IPR036102">
    <property type="entry name" value="OsmC/Ohrsf"/>
</dbReference>
<dbReference type="EMBL" id="SWMU01000005">
    <property type="protein sequence ID" value="TKS55587.1"/>
    <property type="molecule type" value="Genomic_DNA"/>
</dbReference>
<dbReference type="Pfam" id="PF02566">
    <property type="entry name" value="OsmC"/>
    <property type="match status" value="1"/>
</dbReference>
<reference evidence="2 3" key="1">
    <citation type="submission" date="2019-04" db="EMBL/GenBank/DDBJ databases">
        <title>Psychroflexus halotolerans sp. nov., isolated from a marine solar saltern.</title>
        <authorList>
            <person name="Feng X."/>
        </authorList>
    </citation>
    <scope>NUCLEOTIDE SEQUENCE [LARGE SCALE GENOMIC DNA]</scope>
    <source>
        <strain evidence="2 3">WDS2C27</strain>
    </source>
</reference>
<gene>
    <name evidence="2" type="ORF">FCN74_11610</name>
</gene>
<dbReference type="PANTHER" id="PTHR39624">
    <property type="entry name" value="PROTEIN INVOLVED IN RIMO-MEDIATED BETA-METHYLTHIOLATION OF RIBOSOMAL PROTEIN S12 YCAO"/>
    <property type="match status" value="1"/>
</dbReference>
<keyword evidence="3" id="KW-1185">Reference proteome</keyword>
<dbReference type="InterPro" id="IPR022742">
    <property type="entry name" value="Hydrolase_4"/>
</dbReference>
<dbReference type="OrthoDB" id="9791538at2"/>
<dbReference type="PANTHER" id="PTHR39624:SF2">
    <property type="entry name" value="OSMC-LIKE PROTEIN"/>
    <property type="match status" value="1"/>
</dbReference>
<accession>A0A4U5TNL2</accession>
<dbReference type="Proteomes" id="UP000306552">
    <property type="component" value="Unassembled WGS sequence"/>
</dbReference>
<dbReference type="SUPFAM" id="SSF53474">
    <property type="entry name" value="alpha/beta-Hydrolases"/>
    <property type="match status" value="1"/>
</dbReference>
<protein>
    <submittedName>
        <fullName evidence="2">OsmC family protein</fullName>
    </submittedName>
</protein>
<dbReference type="RefSeq" id="WP_138932772.1">
    <property type="nucleotide sequence ID" value="NZ_SWMU01000005.1"/>
</dbReference>
<proteinExistence type="predicted"/>
<evidence type="ECO:0000259" key="1">
    <source>
        <dbReference type="Pfam" id="PF12146"/>
    </source>
</evidence>
<comment type="caution">
    <text evidence="2">The sequence shown here is derived from an EMBL/GenBank/DDBJ whole genome shotgun (WGS) entry which is preliminary data.</text>
</comment>
<dbReference type="SUPFAM" id="SSF82784">
    <property type="entry name" value="OsmC-like"/>
    <property type="match status" value="1"/>
</dbReference>
<dbReference type="InterPro" id="IPR015946">
    <property type="entry name" value="KH_dom-like_a/b"/>
</dbReference>
<dbReference type="AlphaFoldDB" id="A0A4U5TNL2"/>
<evidence type="ECO:0000313" key="3">
    <source>
        <dbReference type="Proteomes" id="UP000306552"/>
    </source>
</evidence>
<name>A0A4U5TNL2_9FLAO</name>